<dbReference type="AlphaFoldDB" id="A0A096XL05"/>
<dbReference type="GO" id="GO:0006310">
    <property type="term" value="P:DNA recombination"/>
    <property type="evidence" value="ECO:0007669"/>
    <property type="project" value="UniProtKB-KW"/>
</dbReference>
<accession>A0A096XL05</accession>
<dbReference type="PANTHER" id="PTHR30349">
    <property type="entry name" value="PHAGE INTEGRASE-RELATED"/>
    <property type="match status" value="1"/>
</dbReference>
<dbReference type="EMBL" id="KJ123688">
    <property type="protein sequence ID" value="AIA77244.1"/>
    <property type="molecule type" value="Genomic_DNA"/>
</dbReference>
<dbReference type="InterPro" id="IPR050090">
    <property type="entry name" value="Tyrosine_recombinase_XerCD"/>
</dbReference>
<evidence type="ECO:0008006" key="6">
    <source>
        <dbReference type="Google" id="ProtNLM"/>
    </source>
</evidence>
<keyword evidence="2" id="KW-0229">DNA integration</keyword>
<keyword evidence="3" id="KW-0238">DNA-binding</keyword>
<keyword evidence="4" id="KW-0233">DNA recombination</keyword>
<evidence type="ECO:0000256" key="3">
    <source>
        <dbReference type="ARBA" id="ARBA00023125"/>
    </source>
</evidence>
<sequence length="486" mass="55572">MKLDSLKIDVKDCLPSDESDPNISWESSLFLHGNGEVNWFATDFLMSDAIPNRSKKTAKGMIRYFLEYLECYENWKYNDIQGRPFPIGLITDSHLYDYVQYIEDDIGLNRNAIANRVRMALRFLEYVQKYYHLSYTLIAIANTDGEYFTKGLVNAERKISPYGKRYLHHDCIPHCESYGSRSPITDTAIESLYDDLDILEAEGDLYRFEFFSTLISLLEATGIRVSEAANIDTHTIEVLRAQVNASLSGKAIGLDEIISLNKLTINTQSLQAAQAIYRKSALGSANDQLIWIKIKTTKGKNKDKFRIIPISFTTAQYLIRFYDDYIVNELDRISKGLAKVNRAKFGKLFVHPSSHLPMSGIMISRLFYDVFSRKFKSKHKRSPHLFRHRFITLLVLQQLKALKTNIGGTQLAILILNRIKGLTGHASIKAMLHYVELAEAELYEDEDESEVFDRVTRDHLVAELGAEHVAEIEAGLRLKKAKQAFI</sequence>
<dbReference type="PANTHER" id="PTHR30349:SF41">
    <property type="entry name" value="INTEGRASE_RECOMBINASE PROTEIN MJ0367-RELATED"/>
    <property type="match status" value="1"/>
</dbReference>
<evidence type="ECO:0000313" key="5">
    <source>
        <dbReference type="EMBL" id="AIA77244.1"/>
    </source>
</evidence>
<dbReference type="InterPro" id="IPR011010">
    <property type="entry name" value="DNA_brk_join_enz"/>
</dbReference>
<organism evidence="5">
    <name type="scientific">Vibrio cholerae</name>
    <dbReference type="NCBI Taxonomy" id="666"/>
    <lineage>
        <taxon>Bacteria</taxon>
        <taxon>Pseudomonadati</taxon>
        <taxon>Pseudomonadota</taxon>
        <taxon>Gammaproteobacteria</taxon>
        <taxon>Vibrionales</taxon>
        <taxon>Vibrionaceae</taxon>
        <taxon>Vibrio</taxon>
    </lineage>
</organism>
<evidence type="ECO:0000256" key="1">
    <source>
        <dbReference type="ARBA" id="ARBA00008857"/>
    </source>
</evidence>
<proteinExistence type="inferred from homology"/>
<dbReference type="GO" id="GO:0003677">
    <property type="term" value="F:DNA binding"/>
    <property type="evidence" value="ECO:0007669"/>
    <property type="project" value="UniProtKB-KW"/>
</dbReference>
<reference evidence="5" key="1">
    <citation type="journal article" date="2014" name="Environ. Microbiol.">
        <title>A genomic island integrated into recA of Vibrio cholerae contains a divergent recA and provides multi-pathway protection from DNA damage.</title>
        <authorList>
            <person name="Rapa R.A."/>
            <person name="Islam A."/>
            <person name="Monahan L.G."/>
            <person name="Mutreja A."/>
            <person name="Thomson N."/>
            <person name="Charles I.G."/>
            <person name="Stokes H.W."/>
            <person name="Labbate M."/>
        </authorList>
    </citation>
    <scope>NUCLEOTIDE SEQUENCE</scope>
    <source>
        <strain evidence="5">S24</strain>
    </source>
</reference>
<gene>
    <name evidence="5" type="ORF">RME020</name>
</gene>
<dbReference type="GO" id="GO:0015074">
    <property type="term" value="P:DNA integration"/>
    <property type="evidence" value="ECO:0007669"/>
    <property type="project" value="UniProtKB-KW"/>
</dbReference>
<comment type="similarity">
    <text evidence="1">Belongs to the 'phage' integrase family.</text>
</comment>
<protein>
    <recommendedName>
        <fullName evidence="6">Site-specific integrase</fullName>
    </recommendedName>
</protein>
<dbReference type="Gene3D" id="1.10.443.10">
    <property type="entry name" value="Intergrase catalytic core"/>
    <property type="match status" value="1"/>
</dbReference>
<dbReference type="CDD" id="cd00397">
    <property type="entry name" value="DNA_BRE_C"/>
    <property type="match status" value="1"/>
</dbReference>
<name>A0A096XL05_VIBCL</name>
<dbReference type="SUPFAM" id="SSF56349">
    <property type="entry name" value="DNA breaking-rejoining enzymes"/>
    <property type="match status" value="1"/>
</dbReference>
<evidence type="ECO:0000256" key="4">
    <source>
        <dbReference type="ARBA" id="ARBA00023172"/>
    </source>
</evidence>
<evidence type="ECO:0000256" key="2">
    <source>
        <dbReference type="ARBA" id="ARBA00022908"/>
    </source>
</evidence>
<dbReference type="InterPro" id="IPR013762">
    <property type="entry name" value="Integrase-like_cat_sf"/>
</dbReference>